<protein>
    <submittedName>
        <fullName evidence="2">Uncharacterized protein</fullName>
    </submittedName>
</protein>
<keyword evidence="3" id="KW-1185">Reference proteome</keyword>
<feature type="region of interest" description="Disordered" evidence="1">
    <location>
        <begin position="1"/>
        <end position="24"/>
    </location>
</feature>
<gene>
    <name evidence="2" type="ORF">AOL_s00088g14</name>
</gene>
<sequence>MEQGPQPTQQTTNPASTEADPPLPKWVIDEDDYTNVEDFVSSYQEDGLKLEQLPKLVFKNRCLETTYRSYAEFLGRVREKKSNPVWQWVWLAWLQEPSLEVTYDILDEWLRSLPECPSMCNAVSNFVTDICKEVKPVGFEDLGLDLKVNYLKWVISNYELLRQYRKSNHTLGIAYLGAISQKIPILFSQYDLDTITKRAPPSGQIDSDGFVGTELWDWATAIFRAYPANPNTSTGSHSFDAIRGALSTWFGLLGSWRKAEVGSRVLKEPRSKDELKAIDTEMKRLITAISAEDRNIFLENKLPNEAPGMGTNQPSTPDIEESEESDEGQAETPGGEGESTETETGLNHSRYKEIGDILENNAIPGREKRMISLEGLSIDVSRATLAEKIVNGEVVFEVETDIQEKDAGFLPVAWRKQGFGIQILIEIGPPHSRIYRLFPKSQVPLAINLKEYPDLGDKGGRKAGSVEVRNGSLQVGFLIGVAHSKELGEIESKQQFFVHVLWNDNSRSWELATGLYGISYKGKKGRMWWRTIIHDLVRAAERRLIKYSREGIFKVKVEPNDDNNMEN</sequence>
<dbReference type="AlphaFoldDB" id="G1XHQ1"/>
<name>G1XHQ1_ARTOA</name>
<dbReference type="OrthoDB" id="10684907at2759"/>
<organism evidence="2 3">
    <name type="scientific">Arthrobotrys oligospora (strain ATCC 24927 / CBS 115.81 / DSM 1491)</name>
    <name type="common">Nematode-trapping fungus</name>
    <name type="synonym">Didymozoophaga oligospora</name>
    <dbReference type="NCBI Taxonomy" id="756982"/>
    <lineage>
        <taxon>Eukaryota</taxon>
        <taxon>Fungi</taxon>
        <taxon>Dikarya</taxon>
        <taxon>Ascomycota</taxon>
        <taxon>Pezizomycotina</taxon>
        <taxon>Orbiliomycetes</taxon>
        <taxon>Orbiliales</taxon>
        <taxon>Orbiliaceae</taxon>
        <taxon>Orbilia</taxon>
        <taxon>Orbilia oligospora</taxon>
    </lineage>
</organism>
<dbReference type="EMBL" id="ADOT01000159">
    <property type="protein sequence ID" value="EGX47299.1"/>
    <property type="molecule type" value="Genomic_DNA"/>
</dbReference>
<feature type="compositionally biased region" description="Acidic residues" evidence="1">
    <location>
        <begin position="318"/>
        <end position="329"/>
    </location>
</feature>
<dbReference type="RefSeq" id="XP_011124013.1">
    <property type="nucleotide sequence ID" value="XM_011125711.1"/>
</dbReference>
<accession>G1XHQ1</accession>
<comment type="caution">
    <text evidence="2">The sequence shown here is derived from an EMBL/GenBank/DDBJ whole genome shotgun (WGS) entry which is preliminary data.</text>
</comment>
<dbReference type="InParanoid" id="G1XHQ1"/>
<evidence type="ECO:0000256" key="1">
    <source>
        <dbReference type="SAM" id="MobiDB-lite"/>
    </source>
</evidence>
<proteinExistence type="predicted"/>
<dbReference type="GeneID" id="22894990"/>
<dbReference type="Proteomes" id="UP000008784">
    <property type="component" value="Unassembled WGS sequence"/>
</dbReference>
<dbReference type="HOGENOM" id="CLU_480556_0_0_1"/>
<evidence type="ECO:0000313" key="3">
    <source>
        <dbReference type="Proteomes" id="UP000008784"/>
    </source>
</evidence>
<feature type="compositionally biased region" description="Low complexity" evidence="1">
    <location>
        <begin position="1"/>
        <end position="14"/>
    </location>
</feature>
<feature type="region of interest" description="Disordered" evidence="1">
    <location>
        <begin position="299"/>
        <end position="351"/>
    </location>
</feature>
<evidence type="ECO:0000313" key="2">
    <source>
        <dbReference type="EMBL" id="EGX47299.1"/>
    </source>
</evidence>
<reference evidence="2 3" key="1">
    <citation type="journal article" date="2011" name="PLoS Pathog.">
        <title>Genomic and proteomic analyses of the fungus Arthrobotrys oligospora provide insights into nematode-trap formation.</title>
        <authorList>
            <person name="Yang J."/>
            <person name="Wang L."/>
            <person name="Ji X."/>
            <person name="Feng Y."/>
            <person name="Li X."/>
            <person name="Zou C."/>
            <person name="Xu J."/>
            <person name="Ren Y."/>
            <person name="Mi Q."/>
            <person name="Wu J."/>
            <person name="Liu S."/>
            <person name="Liu Y."/>
            <person name="Huang X."/>
            <person name="Wang H."/>
            <person name="Niu X."/>
            <person name="Li J."/>
            <person name="Liang L."/>
            <person name="Luo Y."/>
            <person name="Ji K."/>
            <person name="Zhou W."/>
            <person name="Yu Z."/>
            <person name="Li G."/>
            <person name="Liu Y."/>
            <person name="Li L."/>
            <person name="Qiao M."/>
            <person name="Feng L."/>
            <person name="Zhang K.-Q."/>
        </authorList>
    </citation>
    <scope>NUCLEOTIDE SEQUENCE [LARGE SCALE GENOMIC DNA]</scope>
    <source>
        <strain evidence="3">ATCC 24927 / CBS 115.81 / DSM 1491</strain>
    </source>
</reference>